<name>A0A6I3L4N0_9NOCA</name>
<evidence type="ECO:0000313" key="2">
    <source>
        <dbReference type="EMBL" id="MTE15624.1"/>
    </source>
</evidence>
<evidence type="ECO:0000313" key="3">
    <source>
        <dbReference type="Proteomes" id="UP000432464"/>
    </source>
</evidence>
<dbReference type="Proteomes" id="UP000432464">
    <property type="component" value="Unassembled WGS sequence"/>
</dbReference>
<sequence>MTNKDVLAEMVAGRLDEARNRTEQSARSASVARARAGNRDRAGQGSRSSALRREHRRRGWSRT</sequence>
<protein>
    <submittedName>
        <fullName evidence="2">Uncharacterized protein</fullName>
    </submittedName>
</protein>
<accession>A0A6I3L4N0</accession>
<feature type="compositionally biased region" description="Low complexity" evidence="1">
    <location>
        <begin position="25"/>
        <end position="35"/>
    </location>
</feature>
<comment type="caution">
    <text evidence="2">The sequence shown here is derived from an EMBL/GenBank/DDBJ whole genome shotgun (WGS) entry which is preliminary data.</text>
</comment>
<evidence type="ECO:0000256" key="1">
    <source>
        <dbReference type="SAM" id="MobiDB-lite"/>
    </source>
</evidence>
<feature type="region of interest" description="Disordered" evidence="1">
    <location>
        <begin position="13"/>
        <end position="63"/>
    </location>
</feature>
<proteinExistence type="predicted"/>
<dbReference type="AlphaFoldDB" id="A0A6I3L4N0"/>
<reference evidence="2 3" key="1">
    <citation type="submission" date="2019-11" db="EMBL/GenBank/DDBJ databases">
        <title>Nocardia sp. nov. CT2-14 isolated from soil.</title>
        <authorList>
            <person name="Kanchanasin P."/>
            <person name="Tanasupawat S."/>
            <person name="Yuki M."/>
            <person name="Kudo T."/>
        </authorList>
    </citation>
    <scope>NUCLEOTIDE SEQUENCE [LARGE SCALE GENOMIC DNA]</scope>
    <source>
        <strain evidence="2 3">CT2-14</strain>
    </source>
</reference>
<dbReference type="RefSeq" id="WP_154790081.1">
    <property type="nucleotide sequence ID" value="NZ_WMBB01000011.1"/>
</dbReference>
<organism evidence="2 3">
    <name type="scientific">Nocardia aurantiaca</name>
    <dbReference type="NCBI Taxonomy" id="2675850"/>
    <lineage>
        <taxon>Bacteria</taxon>
        <taxon>Bacillati</taxon>
        <taxon>Actinomycetota</taxon>
        <taxon>Actinomycetes</taxon>
        <taxon>Mycobacteriales</taxon>
        <taxon>Nocardiaceae</taxon>
        <taxon>Nocardia</taxon>
    </lineage>
</organism>
<dbReference type="EMBL" id="WMBB01000011">
    <property type="protein sequence ID" value="MTE15624.1"/>
    <property type="molecule type" value="Genomic_DNA"/>
</dbReference>
<keyword evidence="3" id="KW-1185">Reference proteome</keyword>
<feature type="compositionally biased region" description="Basic residues" evidence="1">
    <location>
        <begin position="53"/>
        <end position="63"/>
    </location>
</feature>
<feature type="compositionally biased region" description="Basic and acidic residues" evidence="1">
    <location>
        <begin position="14"/>
        <end position="24"/>
    </location>
</feature>
<gene>
    <name evidence="2" type="ORF">GLP40_22990</name>
</gene>